<keyword evidence="3" id="KW-1185">Reference proteome</keyword>
<evidence type="ECO:0000313" key="2">
    <source>
        <dbReference type="EnsemblProtists" id="EKX45000"/>
    </source>
</evidence>
<dbReference type="EMBL" id="JH993001">
    <property type="protein sequence ID" value="EKX45000.1"/>
    <property type="molecule type" value="Genomic_DNA"/>
</dbReference>
<dbReference type="KEGG" id="gtt:GUITHDRAFT_109045"/>
<dbReference type="PaxDb" id="55529-EKX45000"/>
<name>L1JA85_GUITC</name>
<dbReference type="HOGENOM" id="CLU_2390689_0_0_1"/>
<organism evidence="1">
    <name type="scientific">Guillardia theta (strain CCMP2712)</name>
    <name type="common">Cryptophyte</name>
    <dbReference type="NCBI Taxonomy" id="905079"/>
    <lineage>
        <taxon>Eukaryota</taxon>
        <taxon>Cryptophyceae</taxon>
        <taxon>Pyrenomonadales</taxon>
        <taxon>Geminigeraceae</taxon>
        <taxon>Guillardia</taxon>
    </lineage>
</organism>
<evidence type="ECO:0000313" key="1">
    <source>
        <dbReference type="EMBL" id="EKX45000.1"/>
    </source>
</evidence>
<evidence type="ECO:0000313" key="3">
    <source>
        <dbReference type="Proteomes" id="UP000011087"/>
    </source>
</evidence>
<dbReference type="Proteomes" id="UP000011087">
    <property type="component" value="Unassembled WGS sequence"/>
</dbReference>
<reference evidence="2" key="3">
    <citation type="submission" date="2015-06" db="UniProtKB">
        <authorList>
            <consortium name="EnsemblProtists"/>
        </authorList>
    </citation>
    <scope>IDENTIFICATION</scope>
</reference>
<dbReference type="AlphaFoldDB" id="L1JA85"/>
<sequence length="94" mass="10611">MLKEVEGEMVGDSMKARLTMYNSIVNVVHMEELFANYGKKKQPVKMNTVPDFKDAIQNPEEAMAQVLAMSAKHKTVGRFDHGYDAHSSKPLSPW</sequence>
<reference evidence="3" key="2">
    <citation type="submission" date="2012-11" db="EMBL/GenBank/DDBJ databases">
        <authorList>
            <person name="Kuo A."/>
            <person name="Curtis B.A."/>
            <person name="Tanifuji G."/>
            <person name="Burki F."/>
            <person name="Gruber A."/>
            <person name="Irimia M."/>
            <person name="Maruyama S."/>
            <person name="Arias M.C."/>
            <person name="Ball S.G."/>
            <person name="Gile G.H."/>
            <person name="Hirakawa Y."/>
            <person name="Hopkins J.F."/>
            <person name="Rensing S.A."/>
            <person name="Schmutz J."/>
            <person name="Symeonidi A."/>
            <person name="Elias M."/>
            <person name="Eveleigh R.J."/>
            <person name="Herman E.K."/>
            <person name="Klute M.J."/>
            <person name="Nakayama T."/>
            <person name="Obornik M."/>
            <person name="Reyes-Prieto A."/>
            <person name="Armbrust E.V."/>
            <person name="Aves S.J."/>
            <person name="Beiko R.G."/>
            <person name="Coutinho P."/>
            <person name="Dacks J.B."/>
            <person name="Durnford D.G."/>
            <person name="Fast N.M."/>
            <person name="Green B.R."/>
            <person name="Grisdale C."/>
            <person name="Hempe F."/>
            <person name="Henrissat B."/>
            <person name="Hoppner M.P."/>
            <person name="Ishida K.-I."/>
            <person name="Kim E."/>
            <person name="Koreny L."/>
            <person name="Kroth P.G."/>
            <person name="Liu Y."/>
            <person name="Malik S.-B."/>
            <person name="Maier U.G."/>
            <person name="McRose D."/>
            <person name="Mock T."/>
            <person name="Neilson J.A."/>
            <person name="Onodera N.T."/>
            <person name="Poole A.M."/>
            <person name="Pritham E.J."/>
            <person name="Richards T.A."/>
            <person name="Rocap G."/>
            <person name="Roy S.W."/>
            <person name="Sarai C."/>
            <person name="Schaack S."/>
            <person name="Shirato S."/>
            <person name="Slamovits C.H."/>
            <person name="Spencer D.F."/>
            <person name="Suzuki S."/>
            <person name="Worden A.Z."/>
            <person name="Zauner S."/>
            <person name="Barry K."/>
            <person name="Bell C."/>
            <person name="Bharti A.K."/>
            <person name="Crow J.A."/>
            <person name="Grimwood J."/>
            <person name="Kramer R."/>
            <person name="Lindquist E."/>
            <person name="Lucas S."/>
            <person name="Salamov A."/>
            <person name="McFadden G.I."/>
            <person name="Lane C.E."/>
            <person name="Keeling P.J."/>
            <person name="Gray M.W."/>
            <person name="Grigoriev I.V."/>
            <person name="Archibald J.M."/>
        </authorList>
    </citation>
    <scope>NUCLEOTIDE SEQUENCE</scope>
    <source>
        <strain evidence="3">CCMP2712</strain>
    </source>
</reference>
<gene>
    <name evidence="1" type="ORF">GUITHDRAFT_109045</name>
</gene>
<dbReference type="RefSeq" id="XP_005831980.1">
    <property type="nucleotide sequence ID" value="XM_005831923.1"/>
</dbReference>
<reference evidence="1 3" key="1">
    <citation type="journal article" date="2012" name="Nature">
        <title>Algal genomes reveal evolutionary mosaicism and the fate of nucleomorphs.</title>
        <authorList>
            <consortium name="DOE Joint Genome Institute"/>
            <person name="Curtis B.A."/>
            <person name="Tanifuji G."/>
            <person name="Burki F."/>
            <person name="Gruber A."/>
            <person name="Irimia M."/>
            <person name="Maruyama S."/>
            <person name="Arias M.C."/>
            <person name="Ball S.G."/>
            <person name="Gile G.H."/>
            <person name="Hirakawa Y."/>
            <person name="Hopkins J.F."/>
            <person name="Kuo A."/>
            <person name="Rensing S.A."/>
            <person name="Schmutz J."/>
            <person name="Symeonidi A."/>
            <person name="Elias M."/>
            <person name="Eveleigh R.J."/>
            <person name="Herman E.K."/>
            <person name="Klute M.J."/>
            <person name="Nakayama T."/>
            <person name="Obornik M."/>
            <person name="Reyes-Prieto A."/>
            <person name="Armbrust E.V."/>
            <person name="Aves S.J."/>
            <person name="Beiko R.G."/>
            <person name="Coutinho P."/>
            <person name="Dacks J.B."/>
            <person name="Durnford D.G."/>
            <person name="Fast N.M."/>
            <person name="Green B.R."/>
            <person name="Grisdale C.J."/>
            <person name="Hempel F."/>
            <person name="Henrissat B."/>
            <person name="Hoppner M.P."/>
            <person name="Ishida K."/>
            <person name="Kim E."/>
            <person name="Koreny L."/>
            <person name="Kroth P.G."/>
            <person name="Liu Y."/>
            <person name="Malik S.B."/>
            <person name="Maier U.G."/>
            <person name="McRose D."/>
            <person name="Mock T."/>
            <person name="Neilson J.A."/>
            <person name="Onodera N.T."/>
            <person name="Poole A.M."/>
            <person name="Pritham E.J."/>
            <person name="Richards T.A."/>
            <person name="Rocap G."/>
            <person name="Roy S.W."/>
            <person name="Sarai C."/>
            <person name="Schaack S."/>
            <person name="Shirato S."/>
            <person name="Slamovits C.H."/>
            <person name="Spencer D.F."/>
            <person name="Suzuki S."/>
            <person name="Worden A.Z."/>
            <person name="Zauner S."/>
            <person name="Barry K."/>
            <person name="Bell C."/>
            <person name="Bharti A.K."/>
            <person name="Crow J.A."/>
            <person name="Grimwood J."/>
            <person name="Kramer R."/>
            <person name="Lindquist E."/>
            <person name="Lucas S."/>
            <person name="Salamov A."/>
            <person name="McFadden G.I."/>
            <person name="Lane C.E."/>
            <person name="Keeling P.J."/>
            <person name="Gray M.W."/>
            <person name="Grigoriev I.V."/>
            <person name="Archibald J.M."/>
        </authorList>
    </citation>
    <scope>NUCLEOTIDE SEQUENCE</scope>
    <source>
        <strain evidence="1 3">CCMP2712</strain>
    </source>
</reference>
<dbReference type="EnsemblProtists" id="EKX45000">
    <property type="protein sequence ID" value="EKX45000"/>
    <property type="gene ID" value="GUITHDRAFT_109045"/>
</dbReference>
<dbReference type="GeneID" id="17301689"/>
<proteinExistence type="predicted"/>
<protein>
    <submittedName>
        <fullName evidence="1 2">Uncharacterized protein</fullName>
    </submittedName>
</protein>
<accession>L1JA85</accession>